<evidence type="ECO:0000256" key="10">
    <source>
        <dbReference type="ARBA" id="ARBA00023235"/>
    </source>
</evidence>
<comment type="function">
    <text evidence="12">Initiates the restart of stalled replication forks, which reloads the replicative helicase on sites other than the origin of replication. Recognizes and binds to abandoned replication forks and remodels them to uncover a helicase loading site. Promotes assembly of the primosome at these replication forks.</text>
</comment>
<evidence type="ECO:0000256" key="5">
    <source>
        <dbReference type="ARBA" id="ARBA00022801"/>
    </source>
</evidence>
<evidence type="ECO:0000313" key="17">
    <source>
        <dbReference type="Proteomes" id="UP000469380"/>
    </source>
</evidence>
<dbReference type="InterPro" id="IPR041236">
    <property type="entry name" value="PriA_C"/>
</dbReference>
<dbReference type="SUPFAM" id="SSF52540">
    <property type="entry name" value="P-loop containing nucleoside triphosphate hydrolases"/>
    <property type="match status" value="1"/>
</dbReference>
<comment type="subunit">
    <text evidence="12">Component of the replication restart primosome.</text>
</comment>
<dbReference type="EMBL" id="WWSR01000005">
    <property type="protein sequence ID" value="MZJ39184.1"/>
    <property type="molecule type" value="Genomic_DNA"/>
</dbReference>
<evidence type="ECO:0000256" key="12">
    <source>
        <dbReference type="HAMAP-Rule" id="MF_00983"/>
    </source>
</evidence>
<feature type="binding site" evidence="12">
    <location>
        <position position="513"/>
    </location>
    <ligand>
        <name>Zn(2+)</name>
        <dbReference type="ChEBI" id="CHEBI:29105"/>
        <label>1</label>
    </ligand>
</feature>
<dbReference type="Pfam" id="PF00271">
    <property type="entry name" value="Helicase_C"/>
    <property type="match status" value="1"/>
</dbReference>
<comment type="catalytic activity">
    <reaction evidence="11 12">
        <text>ATP + H2O = ADP + phosphate + H(+)</text>
        <dbReference type="Rhea" id="RHEA:13065"/>
        <dbReference type="ChEBI" id="CHEBI:15377"/>
        <dbReference type="ChEBI" id="CHEBI:15378"/>
        <dbReference type="ChEBI" id="CHEBI:30616"/>
        <dbReference type="ChEBI" id="CHEBI:43474"/>
        <dbReference type="ChEBI" id="CHEBI:456216"/>
        <dbReference type="EC" id="5.6.2.4"/>
    </reaction>
</comment>
<dbReference type="Pfam" id="PF17764">
    <property type="entry name" value="PriA_3primeBD"/>
    <property type="match status" value="1"/>
</dbReference>
<evidence type="ECO:0000256" key="11">
    <source>
        <dbReference type="ARBA" id="ARBA00048988"/>
    </source>
</evidence>
<feature type="compositionally biased region" description="Low complexity" evidence="13">
    <location>
        <begin position="24"/>
        <end position="33"/>
    </location>
</feature>
<dbReference type="InterPro" id="IPR027417">
    <property type="entry name" value="P-loop_NTPase"/>
</dbReference>
<evidence type="ECO:0000256" key="8">
    <source>
        <dbReference type="ARBA" id="ARBA00022840"/>
    </source>
</evidence>
<feature type="binding site" evidence="12">
    <location>
        <position position="525"/>
    </location>
    <ligand>
        <name>Zn(2+)</name>
        <dbReference type="ChEBI" id="CHEBI:29105"/>
        <label>2</label>
    </ligand>
</feature>
<comment type="similarity">
    <text evidence="12">Belongs to the helicase family. PriA subfamily.</text>
</comment>
<keyword evidence="7 12" id="KW-0862">Zinc</keyword>
<feature type="domain" description="Helicase ATP-binding" evidence="14">
    <location>
        <begin position="280"/>
        <end position="446"/>
    </location>
</feature>
<feature type="binding site" evidence="12">
    <location>
        <position position="562"/>
    </location>
    <ligand>
        <name>Zn(2+)</name>
        <dbReference type="ChEBI" id="CHEBI:29105"/>
        <label>1</label>
    </ligand>
</feature>
<feature type="domain" description="Helicase C-terminal" evidence="15">
    <location>
        <begin position="554"/>
        <end position="714"/>
    </location>
</feature>
<dbReference type="GO" id="GO:0016787">
    <property type="term" value="F:hydrolase activity"/>
    <property type="evidence" value="ECO:0007669"/>
    <property type="project" value="UniProtKB-KW"/>
</dbReference>
<dbReference type="PROSITE" id="PS51192">
    <property type="entry name" value="HELICASE_ATP_BIND_1"/>
    <property type="match status" value="1"/>
</dbReference>
<dbReference type="NCBIfam" id="TIGR00595">
    <property type="entry name" value="priA"/>
    <property type="match status" value="1"/>
</dbReference>
<protein>
    <recommendedName>
        <fullName evidence="12">Replication restart protein PriA</fullName>
    </recommendedName>
    <alternativeName>
        <fullName evidence="12">ATP-dependent DNA helicase PriA</fullName>
        <ecNumber evidence="12">5.6.2.4</ecNumber>
    </alternativeName>
    <alternativeName>
        <fullName evidence="12">DNA 3'-5' helicase PriA</fullName>
    </alternativeName>
</protein>
<dbReference type="Gene3D" id="3.40.1440.60">
    <property type="entry name" value="PriA, 3(prime) DNA-binding domain"/>
    <property type="match status" value="1"/>
</dbReference>
<dbReference type="InterPro" id="IPR011545">
    <property type="entry name" value="DEAD/DEAH_box_helicase_dom"/>
</dbReference>
<evidence type="ECO:0000256" key="9">
    <source>
        <dbReference type="ARBA" id="ARBA00023125"/>
    </source>
</evidence>
<dbReference type="AlphaFoldDB" id="A0A6N9JHQ1"/>
<gene>
    <name evidence="12 16" type="primary">priA</name>
    <name evidence="16" type="ORF">GT464_04335</name>
</gene>
<evidence type="ECO:0000259" key="15">
    <source>
        <dbReference type="PROSITE" id="PS51194"/>
    </source>
</evidence>
<feature type="binding site" evidence="12">
    <location>
        <position position="559"/>
    </location>
    <ligand>
        <name>Zn(2+)</name>
        <dbReference type="ChEBI" id="CHEBI:29105"/>
        <label>1</label>
    </ligand>
</feature>
<keyword evidence="9 12" id="KW-0238">DNA-binding</keyword>
<evidence type="ECO:0000313" key="16">
    <source>
        <dbReference type="EMBL" id="MZJ39184.1"/>
    </source>
</evidence>
<dbReference type="GO" id="GO:0006310">
    <property type="term" value="P:DNA recombination"/>
    <property type="evidence" value="ECO:0007669"/>
    <property type="project" value="InterPro"/>
</dbReference>
<dbReference type="Pfam" id="PF18074">
    <property type="entry name" value="PriA_C"/>
    <property type="match status" value="1"/>
</dbReference>
<dbReference type="FunFam" id="3.40.50.300:FF:000489">
    <property type="entry name" value="Primosome assembly protein PriA"/>
    <property type="match status" value="1"/>
</dbReference>
<dbReference type="PANTHER" id="PTHR30580:SF0">
    <property type="entry name" value="PRIMOSOMAL PROTEIN N"/>
    <property type="match status" value="1"/>
</dbReference>
<feature type="binding site" evidence="12">
    <location>
        <position position="522"/>
    </location>
    <ligand>
        <name>Zn(2+)</name>
        <dbReference type="ChEBI" id="CHEBI:29105"/>
        <label>2</label>
    </ligand>
</feature>
<dbReference type="CDD" id="cd18804">
    <property type="entry name" value="SF2_C_priA"/>
    <property type="match status" value="1"/>
</dbReference>
<dbReference type="GO" id="GO:0006270">
    <property type="term" value="P:DNA replication initiation"/>
    <property type="evidence" value="ECO:0007669"/>
    <property type="project" value="TreeGrafter"/>
</dbReference>
<dbReference type="Proteomes" id="UP000469380">
    <property type="component" value="Unassembled WGS sequence"/>
</dbReference>
<keyword evidence="6 12" id="KW-0347">Helicase</keyword>
<dbReference type="GO" id="GO:0043138">
    <property type="term" value="F:3'-5' DNA helicase activity"/>
    <property type="evidence" value="ECO:0007669"/>
    <property type="project" value="UniProtKB-EC"/>
</dbReference>
<dbReference type="SMART" id="SM00490">
    <property type="entry name" value="HELICc"/>
    <property type="match status" value="1"/>
</dbReference>
<name>A0A6N9JHQ1_9ACTN</name>
<dbReference type="SMART" id="SM00487">
    <property type="entry name" value="DEXDc"/>
    <property type="match status" value="1"/>
</dbReference>
<dbReference type="PANTHER" id="PTHR30580">
    <property type="entry name" value="PRIMOSOMAL PROTEIN N"/>
    <property type="match status" value="1"/>
</dbReference>
<dbReference type="Pfam" id="PF00270">
    <property type="entry name" value="DEAD"/>
    <property type="match status" value="1"/>
</dbReference>
<dbReference type="InterPro" id="IPR040498">
    <property type="entry name" value="PriA_CRR"/>
</dbReference>
<organism evidence="16 17">
    <name type="scientific">Collinsella aerofaciens</name>
    <dbReference type="NCBI Taxonomy" id="74426"/>
    <lineage>
        <taxon>Bacteria</taxon>
        <taxon>Bacillati</taxon>
        <taxon>Actinomycetota</taxon>
        <taxon>Coriobacteriia</taxon>
        <taxon>Coriobacteriales</taxon>
        <taxon>Coriobacteriaceae</taxon>
        <taxon>Collinsella</taxon>
    </lineage>
</organism>
<dbReference type="GO" id="GO:0003677">
    <property type="term" value="F:DNA binding"/>
    <property type="evidence" value="ECO:0007669"/>
    <property type="project" value="UniProtKB-UniRule"/>
</dbReference>
<feature type="binding site" evidence="12">
    <location>
        <position position="540"/>
    </location>
    <ligand>
        <name>Zn(2+)</name>
        <dbReference type="ChEBI" id="CHEBI:29105"/>
        <label>2</label>
    </ligand>
</feature>
<dbReference type="GO" id="GO:0006302">
    <property type="term" value="P:double-strand break repair"/>
    <property type="evidence" value="ECO:0007669"/>
    <property type="project" value="InterPro"/>
</dbReference>
<keyword evidence="3 12" id="KW-0479">Metal-binding</keyword>
<feature type="binding site" evidence="12">
    <location>
        <position position="543"/>
    </location>
    <ligand>
        <name>Zn(2+)</name>
        <dbReference type="ChEBI" id="CHEBI:29105"/>
        <label>2</label>
    </ligand>
</feature>
<dbReference type="GO" id="GO:1990077">
    <property type="term" value="C:primosome complex"/>
    <property type="evidence" value="ECO:0007669"/>
    <property type="project" value="UniProtKB-UniRule"/>
</dbReference>
<accession>A0A6N9JHQ1</accession>
<dbReference type="InterPro" id="IPR041222">
    <property type="entry name" value="PriA_3primeBD"/>
</dbReference>
<evidence type="ECO:0000256" key="13">
    <source>
        <dbReference type="SAM" id="MobiDB-lite"/>
    </source>
</evidence>
<dbReference type="Pfam" id="PF18319">
    <property type="entry name" value="Zn_ribbon_PriA"/>
    <property type="match status" value="1"/>
</dbReference>
<keyword evidence="5 12" id="KW-0378">Hydrolase</keyword>
<keyword evidence="1 12" id="KW-0639">Primosome</keyword>
<feature type="region of interest" description="Disordered" evidence="13">
    <location>
        <begin position="1"/>
        <end position="37"/>
    </location>
</feature>
<comment type="caution">
    <text evidence="16">The sequence shown here is derived from an EMBL/GenBank/DDBJ whole genome shotgun (WGS) entry which is preliminary data.</text>
</comment>
<evidence type="ECO:0000259" key="14">
    <source>
        <dbReference type="PROSITE" id="PS51192"/>
    </source>
</evidence>
<proteinExistence type="inferred from homology"/>
<dbReference type="GO" id="GO:0006269">
    <property type="term" value="P:DNA replication, synthesis of primer"/>
    <property type="evidence" value="ECO:0007669"/>
    <property type="project" value="UniProtKB-KW"/>
</dbReference>
<evidence type="ECO:0000256" key="2">
    <source>
        <dbReference type="ARBA" id="ARBA00022705"/>
    </source>
</evidence>
<keyword evidence="2 12" id="KW-0235">DNA replication</keyword>
<dbReference type="Gene3D" id="3.40.50.300">
    <property type="entry name" value="P-loop containing nucleotide triphosphate hydrolases"/>
    <property type="match status" value="2"/>
</dbReference>
<dbReference type="CDD" id="cd17929">
    <property type="entry name" value="DEXHc_priA"/>
    <property type="match status" value="1"/>
</dbReference>
<keyword evidence="10 12" id="KW-0413">Isomerase</keyword>
<dbReference type="InterPro" id="IPR005259">
    <property type="entry name" value="PriA"/>
</dbReference>
<comment type="catalytic activity">
    <reaction evidence="12">
        <text>Couples ATP hydrolysis with the unwinding of duplex DNA by translocating in the 3'-5' direction.</text>
        <dbReference type="EC" id="5.6.2.4"/>
    </reaction>
</comment>
<dbReference type="InterPro" id="IPR001650">
    <property type="entry name" value="Helicase_C-like"/>
</dbReference>
<evidence type="ECO:0000256" key="7">
    <source>
        <dbReference type="ARBA" id="ARBA00022833"/>
    </source>
</evidence>
<sequence length="823" mass="89856">MGGAGAMAEQLSLFGSPDPEETPAALASGAALAKPEPSPEPIAAYTSVVLDIPTRALSEPFAYGIPESLASEAQVGSTVLVHFGNRAAAGYIVDIAPELGGLQGNITLDPTRIKPIEAFLSKPLFSAEAARIARWMSREYVATLSECLRLFLPPGGSPRVVKSDDGVWTVERPAVKPIQNRWVMLTPEGFDYTPPKTAVRQRQLIEALQCGPVTTRDLNLLYNSMSATIKALEKRGVVVVEERRAWRGCSEQTTLSSASGKAPVALTNGQQRALAQIERARLDAHGDVVLVDGVTGSGKTEVYLSAIERVLAAGRSACVLVPEISLTAQTVGRFRSRFGETVAVFHSRLSAGERLDQWDMVASGAARVVVGARSALFCPLSDLGLIIIDEEHETSYKQGSSPRYHAREVAAEMARRYRCPLVLGSATPSAEALDRCCHGTYNGATWTRVEMPERPGHAVLPTVRIADLRREFSHGSRSMFSKPLMEGLERVVERREKAVLLHNRRGFAPFLMCRECGCVPTCNHCSTALTYHERTHTLQCHTCGSSWRVQPYPAPTSRCPKCGSRYLAKMGLGTQQIEDALHQMLPEDVAIIRMDADSTRGKDAHKKLLEQFDAADCAVLLGTQMIAKGLDFPEVTLVGVVNADFALKLPDFRAGERAYDLLEQVAGRAGRGDRPGEVIIQTYLPEDPVIRAVAEHDRSIFTDYDLDQRRDALYPPFVRLVNILVWSANADEAQDYIGRIGKLLKRRWHAAGPDFLRAGSAVPQVLGPASCVIERAKDRYRFHLLVKSPVGYHVSDDIDACLKEVGSVHGVSVSVDVDAYDLM</sequence>
<keyword evidence="8 12" id="KW-0067">ATP-binding</keyword>
<feature type="binding site" evidence="12">
    <location>
        <position position="516"/>
    </location>
    <ligand>
        <name>Zn(2+)</name>
        <dbReference type="ChEBI" id="CHEBI:29105"/>
        <label>1</label>
    </ligand>
</feature>
<reference evidence="16 17" key="1">
    <citation type="journal article" date="2019" name="Nat. Med.">
        <title>A library of human gut bacterial isolates paired with longitudinal multiomics data enables mechanistic microbiome research.</title>
        <authorList>
            <person name="Poyet M."/>
            <person name="Groussin M."/>
            <person name="Gibbons S.M."/>
            <person name="Avila-Pacheco J."/>
            <person name="Jiang X."/>
            <person name="Kearney S.M."/>
            <person name="Perrotta A.R."/>
            <person name="Berdy B."/>
            <person name="Zhao S."/>
            <person name="Lieberman T.D."/>
            <person name="Swanson P.K."/>
            <person name="Smith M."/>
            <person name="Roesemann S."/>
            <person name="Alexander J.E."/>
            <person name="Rich S.A."/>
            <person name="Livny J."/>
            <person name="Vlamakis H."/>
            <person name="Clish C."/>
            <person name="Bullock K."/>
            <person name="Deik A."/>
            <person name="Scott J."/>
            <person name="Pierce K.A."/>
            <person name="Xavier R.J."/>
            <person name="Alm E.J."/>
        </authorList>
    </citation>
    <scope>NUCLEOTIDE SEQUENCE [LARGE SCALE GENOMIC DNA]</scope>
    <source>
        <strain evidence="16 17">BIOML-A20</strain>
    </source>
</reference>
<dbReference type="EC" id="5.6.2.4" evidence="12"/>
<keyword evidence="4 12" id="KW-0547">Nucleotide-binding</keyword>
<dbReference type="HAMAP" id="MF_00983">
    <property type="entry name" value="PriA"/>
    <property type="match status" value="1"/>
</dbReference>
<evidence type="ECO:0000256" key="6">
    <source>
        <dbReference type="ARBA" id="ARBA00022806"/>
    </source>
</evidence>
<evidence type="ECO:0000256" key="1">
    <source>
        <dbReference type="ARBA" id="ARBA00022515"/>
    </source>
</evidence>
<dbReference type="PROSITE" id="PS51194">
    <property type="entry name" value="HELICASE_CTER"/>
    <property type="match status" value="1"/>
</dbReference>
<dbReference type="GO" id="GO:0005524">
    <property type="term" value="F:ATP binding"/>
    <property type="evidence" value="ECO:0007669"/>
    <property type="project" value="UniProtKB-UniRule"/>
</dbReference>
<comment type="cofactor">
    <cofactor evidence="12">
        <name>Zn(2+)</name>
        <dbReference type="ChEBI" id="CHEBI:29105"/>
    </cofactor>
    <text evidence="12">Binds 2 zinc ions per subunit.</text>
</comment>
<evidence type="ECO:0000256" key="4">
    <source>
        <dbReference type="ARBA" id="ARBA00022741"/>
    </source>
</evidence>
<dbReference type="InterPro" id="IPR042115">
    <property type="entry name" value="PriA_3primeBD_sf"/>
</dbReference>
<evidence type="ECO:0000256" key="3">
    <source>
        <dbReference type="ARBA" id="ARBA00022723"/>
    </source>
</evidence>
<dbReference type="InterPro" id="IPR014001">
    <property type="entry name" value="Helicase_ATP-bd"/>
</dbReference>
<dbReference type="GO" id="GO:0008270">
    <property type="term" value="F:zinc ion binding"/>
    <property type="evidence" value="ECO:0007669"/>
    <property type="project" value="UniProtKB-UniRule"/>
</dbReference>